<evidence type="ECO:0000259" key="11">
    <source>
        <dbReference type="PROSITE" id="PS50862"/>
    </source>
</evidence>
<keyword evidence="3 10" id="KW-0963">Cytoplasm</keyword>
<feature type="domain" description="Aminoacyl-transfer RNA synthetases class-II family profile" evidence="11">
    <location>
        <begin position="38"/>
        <end position="506"/>
    </location>
</feature>
<comment type="function">
    <text evidence="10">Catalyzes the attachment of proline to tRNA(Pro) in a two-step reaction: proline is first activated by ATP to form Pro-AMP and then transferred to the acceptor end of tRNA(Pro). As ProRS can inadvertently accommodate and process non-cognate amino acids such as alanine and cysteine, to avoid such errors it has two additional distinct editing activities against alanine. One activity is designated as 'pretransfer' editing and involves the tRNA(Pro)-independent hydrolysis of activated Ala-AMP. The other activity is designated 'posttransfer' editing and involves deacylation of mischarged Ala-tRNA(Pro). The misacylated Cys-tRNA(Pro) is not edited by ProRS.</text>
</comment>
<dbReference type="PANTHER" id="PTHR42753">
    <property type="entry name" value="MITOCHONDRIAL RIBOSOME PROTEIN L39/PROLYL-TRNA LIGASE FAMILY MEMBER"/>
    <property type="match status" value="1"/>
</dbReference>
<dbReference type="Gene3D" id="3.40.50.800">
    <property type="entry name" value="Anticodon-binding domain"/>
    <property type="match status" value="1"/>
</dbReference>
<evidence type="ECO:0000256" key="8">
    <source>
        <dbReference type="ARBA" id="ARBA00023146"/>
    </source>
</evidence>
<gene>
    <name evidence="10" type="primary">proS</name>
    <name evidence="12" type="ORF">LQV63_25625</name>
</gene>
<dbReference type="PANTHER" id="PTHR42753:SF2">
    <property type="entry name" value="PROLINE--TRNA LIGASE"/>
    <property type="match status" value="1"/>
</dbReference>
<keyword evidence="5 10" id="KW-0547">Nucleotide-binding</keyword>
<evidence type="ECO:0000313" key="13">
    <source>
        <dbReference type="Proteomes" id="UP001199916"/>
    </source>
</evidence>
<dbReference type="InterPro" id="IPR002316">
    <property type="entry name" value="Pro-tRNA-ligase_IIa"/>
</dbReference>
<evidence type="ECO:0000256" key="10">
    <source>
        <dbReference type="HAMAP-Rule" id="MF_01569"/>
    </source>
</evidence>
<keyword evidence="13" id="KW-1185">Reference proteome</keyword>
<dbReference type="InterPro" id="IPR033730">
    <property type="entry name" value="ProRS_core_prok"/>
</dbReference>
<proteinExistence type="inferred from homology"/>
<dbReference type="PRINTS" id="PR01046">
    <property type="entry name" value="TRNASYNTHPRO"/>
</dbReference>
<comment type="catalytic activity">
    <reaction evidence="9 10">
        <text>tRNA(Pro) + L-proline + ATP = L-prolyl-tRNA(Pro) + AMP + diphosphate</text>
        <dbReference type="Rhea" id="RHEA:14305"/>
        <dbReference type="Rhea" id="RHEA-COMP:9700"/>
        <dbReference type="Rhea" id="RHEA-COMP:9702"/>
        <dbReference type="ChEBI" id="CHEBI:30616"/>
        <dbReference type="ChEBI" id="CHEBI:33019"/>
        <dbReference type="ChEBI" id="CHEBI:60039"/>
        <dbReference type="ChEBI" id="CHEBI:78442"/>
        <dbReference type="ChEBI" id="CHEBI:78532"/>
        <dbReference type="ChEBI" id="CHEBI:456215"/>
        <dbReference type="EC" id="6.1.1.15"/>
    </reaction>
</comment>
<comment type="subcellular location">
    <subcellularLocation>
        <location evidence="1 10">Cytoplasm</location>
    </subcellularLocation>
</comment>
<keyword evidence="4 10" id="KW-0436">Ligase</keyword>
<dbReference type="Gene3D" id="3.90.960.10">
    <property type="entry name" value="YbaK/aminoacyl-tRNA synthetase-associated domain"/>
    <property type="match status" value="1"/>
</dbReference>
<evidence type="ECO:0000256" key="1">
    <source>
        <dbReference type="ARBA" id="ARBA00004496"/>
    </source>
</evidence>
<dbReference type="Proteomes" id="UP001199916">
    <property type="component" value="Unassembled WGS sequence"/>
</dbReference>
<dbReference type="EC" id="6.1.1.15" evidence="10"/>
<dbReference type="InterPro" id="IPR004154">
    <property type="entry name" value="Anticodon-bd"/>
</dbReference>
<dbReference type="SUPFAM" id="SSF55681">
    <property type="entry name" value="Class II aaRS and biotin synthetases"/>
    <property type="match status" value="1"/>
</dbReference>
<dbReference type="InterPro" id="IPR002314">
    <property type="entry name" value="aa-tRNA-synt_IIb"/>
</dbReference>
<dbReference type="NCBIfam" id="TIGR00409">
    <property type="entry name" value="proS_fam_II"/>
    <property type="match status" value="2"/>
</dbReference>
<dbReference type="PROSITE" id="PS50862">
    <property type="entry name" value="AA_TRNA_LIGASE_II"/>
    <property type="match status" value="1"/>
</dbReference>
<dbReference type="SUPFAM" id="SSF55826">
    <property type="entry name" value="YbaK/ProRS associated domain"/>
    <property type="match status" value="1"/>
</dbReference>
<accession>A0ABS8YNX4</accession>
<keyword evidence="7 10" id="KW-0648">Protein biosynthesis</keyword>
<dbReference type="GO" id="GO:0004827">
    <property type="term" value="F:proline-tRNA ligase activity"/>
    <property type="evidence" value="ECO:0007669"/>
    <property type="project" value="UniProtKB-EC"/>
</dbReference>
<dbReference type="Pfam" id="PF04073">
    <property type="entry name" value="tRNA_edit"/>
    <property type="match status" value="1"/>
</dbReference>
<dbReference type="InterPro" id="IPR004500">
    <property type="entry name" value="Pro-tRNA-synth_IIa_bac-type"/>
</dbReference>
<dbReference type="RefSeq" id="WP_233698739.1">
    <property type="nucleotide sequence ID" value="NZ_JAJNBZ010000032.1"/>
</dbReference>
<comment type="domain">
    <text evidence="10">Consists of three domains: the N-terminal catalytic domain, the editing domain and the C-terminal anticodon-binding domain.</text>
</comment>
<evidence type="ECO:0000256" key="6">
    <source>
        <dbReference type="ARBA" id="ARBA00022840"/>
    </source>
</evidence>
<dbReference type="EMBL" id="JAJNBZ010000032">
    <property type="protein sequence ID" value="MCE5172654.1"/>
    <property type="molecule type" value="Genomic_DNA"/>
</dbReference>
<keyword evidence="8 10" id="KW-0030">Aminoacyl-tRNA synthetase</keyword>
<evidence type="ECO:0000256" key="3">
    <source>
        <dbReference type="ARBA" id="ARBA00022490"/>
    </source>
</evidence>
<reference evidence="12 13" key="1">
    <citation type="submission" date="2021-11" db="EMBL/GenBank/DDBJ databases">
        <title>Draft genome sequence of Paenibacillus profundus YoMME, a new Gram-positive bacteria with exoelectrogenic properties.</title>
        <authorList>
            <person name="Hubenova Y."/>
            <person name="Hubenova E."/>
            <person name="Manasiev Y."/>
            <person name="Peykov S."/>
            <person name="Mitov M."/>
        </authorList>
    </citation>
    <scope>NUCLEOTIDE SEQUENCE [LARGE SCALE GENOMIC DNA]</scope>
    <source>
        <strain evidence="12 13">YoMME</strain>
    </source>
</reference>
<keyword evidence="6 10" id="KW-0067">ATP-binding</keyword>
<dbReference type="CDD" id="cd00861">
    <property type="entry name" value="ProRS_anticodon_short"/>
    <property type="match status" value="1"/>
</dbReference>
<organism evidence="12 13">
    <name type="scientific">Paenibacillus profundus</name>
    <dbReference type="NCBI Taxonomy" id="1173085"/>
    <lineage>
        <taxon>Bacteria</taxon>
        <taxon>Bacillati</taxon>
        <taxon>Bacillota</taxon>
        <taxon>Bacilli</taxon>
        <taxon>Bacillales</taxon>
        <taxon>Paenibacillaceae</taxon>
        <taxon>Paenibacillus</taxon>
    </lineage>
</organism>
<dbReference type="InterPro" id="IPR036621">
    <property type="entry name" value="Anticodon-bd_dom_sf"/>
</dbReference>
<sequence>MRQSQLLSPTLRQAPADAEAASHQLLMRAGYIRPLAAGVYSYLPMGWKVLRHIERIVREEMDRAGAQELHLPAMLPAELWKESGRYDVYGPELIRLHDRHGREFALGPTHEEAVTALIRDEVKSYKRVPLTVYQIQTKYRDERRPRFGLLRCREFVMKDAYSFDIDAAGLDASYRSMFEAYHRIMQRLGLCYRAVEADAGAMGGEGATHEFTALADVGEDTVVTCTECGYAANLERAEAGRGASTASDAVGNGVDGDAQAARVETDENLAEDQTSKLADAQAYKLASAIAQAERFLTPDMKTIKDLVAGLKLDETAFIKTLIYIADGETVAVLVRGDHEVNEIKVKNALGADVIELADEETVVQVTGAPTGFAGPIGLKQKVKLLVDYAVAALSEGIAGANEEDYHVKHVVPGRDFAIDAAGDYRNVMEGESCPYCGGGRLQFHRGIEVGHVFKLGTKYSAALGATVLDPNGREHPLLMGCYGIGVSRLMAAIVEQHHDERGLIWPQAIAPFQVHVIPVAVKDEKQMQAAEQLYAELQRAGVSVLLDDRDERVGVKLADADLFGIPLRIVCGKSVADGMVEWKERASSEVKLVAIGECLEKVRQWEQLSLCSPVW</sequence>
<evidence type="ECO:0000313" key="12">
    <source>
        <dbReference type="EMBL" id="MCE5172654.1"/>
    </source>
</evidence>
<evidence type="ECO:0000256" key="5">
    <source>
        <dbReference type="ARBA" id="ARBA00022741"/>
    </source>
</evidence>
<dbReference type="InterPro" id="IPR006195">
    <property type="entry name" value="aa-tRNA-synth_II"/>
</dbReference>
<dbReference type="InterPro" id="IPR007214">
    <property type="entry name" value="YbaK/aa-tRNA-synth-assoc-dom"/>
</dbReference>
<name>A0ABS8YNX4_9BACL</name>
<dbReference type="CDD" id="cd04334">
    <property type="entry name" value="ProRS-INS"/>
    <property type="match status" value="1"/>
</dbReference>
<protein>
    <recommendedName>
        <fullName evidence="10">Proline--tRNA ligase</fullName>
        <ecNumber evidence="10">6.1.1.15</ecNumber>
    </recommendedName>
    <alternativeName>
        <fullName evidence="10">Prolyl-tRNA synthetase</fullName>
        <shortName evidence="10">ProRS</shortName>
    </alternativeName>
</protein>
<dbReference type="Pfam" id="PF00587">
    <property type="entry name" value="tRNA-synt_2b"/>
    <property type="match status" value="1"/>
</dbReference>
<dbReference type="InterPro" id="IPR044140">
    <property type="entry name" value="ProRS_anticodon_short"/>
</dbReference>
<dbReference type="InterPro" id="IPR023717">
    <property type="entry name" value="Pro-tRNA-Synthase_IIa_type1"/>
</dbReference>
<dbReference type="InterPro" id="IPR036754">
    <property type="entry name" value="YbaK/aa-tRNA-synt-asso_dom_sf"/>
</dbReference>
<comment type="similarity">
    <text evidence="10">Belongs to the class-II aminoacyl-tRNA synthetase family. ProS type 1 subfamily.</text>
</comment>
<dbReference type="InterPro" id="IPR045864">
    <property type="entry name" value="aa-tRNA-synth_II/BPL/LPL"/>
</dbReference>
<dbReference type="NCBIfam" id="NF006625">
    <property type="entry name" value="PRK09194.1"/>
    <property type="match status" value="1"/>
</dbReference>
<evidence type="ECO:0000256" key="4">
    <source>
        <dbReference type="ARBA" id="ARBA00022598"/>
    </source>
</evidence>
<dbReference type="SUPFAM" id="SSF52954">
    <property type="entry name" value="Class II aaRS ABD-related"/>
    <property type="match status" value="1"/>
</dbReference>
<dbReference type="Gene3D" id="3.30.930.10">
    <property type="entry name" value="Bira Bifunctional Protein, Domain 2"/>
    <property type="match status" value="2"/>
</dbReference>
<dbReference type="Pfam" id="PF03129">
    <property type="entry name" value="HGTP_anticodon"/>
    <property type="match status" value="1"/>
</dbReference>
<dbReference type="CDD" id="cd00779">
    <property type="entry name" value="ProRS_core_prok"/>
    <property type="match status" value="1"/>
</dbReference>
<evidence type="ECO:0000256" key="9">
    <source>
        <dbReference type="ARBA" id="ARBA00047671"/>
    </source>
</evidence>
<evidence type="ECO:0000256" key="7">
    <source>
        <dbReference type="ARBA" id="ARBA00022917"/>
    </source>
</evidence>
<comment type="caution">
    <text evidence="12">The sequence shown here is derived from an EMBL/GenBank/DDBJ whole genome shotgun (WGS) entry which is preliminary data.</text>
</comment>
<evidence type="ECO:0000256" key="2">
    <source>
        <dbReference type="ARBA" id="ARBA00011738"/>
    </source>
</evidence>
<comment type="subunit">
    <text evidence="2 10">Homodimer.</text>
</comment>
<dbReference type="HAMAP" id="MF_01569">
    <property type="entry name" value="Pro_tRNA_synth_type1"/>
    <property type="match status" value="1"/>
</dbReference>
<dbReference type="InterPro" id="IPR050062">
    <property type="entry name" value="Pro-tRNA_synthetase"/>
</dbReference>